<dbReference type="PROSITE" id="PS50016">
    <property type="entry name" value="ZF_PHD_2"/>
    <property type="match status" value="1"/>
</dbReference>
<dbReference type="PANTHER" id="PTHR43398:SF1">
    <property type="entry name" value="DOLICHOL-PHOSPHATE MANNOSYLTRANSFERASE SUBUNIT 1"/>
    <property type="match status" value="1"/>
</dbReference>
<dbReference type="InterPro" id="IPR031724">
    <property type="entry name" value="EELM2"/>
</dbReference>
<dbReference type="Gene3D" id="3.90.550.10">
    <property type="entry name" value="Spore Coat Polysaccharide Biosynthesis Protein SpsA, Chain A"/>
    <property type="match status" value="1"/>
</dbReference>
<comment type="similarity">
    <text evidence="1">Belongs to the glycosyltransferase 2 family.</text>
</comment>
<dbReference type="InterPro" id="IPR029044">
    <property type="entry name" value="Nucleotide-diphossugar_trans"/>
</dbReference>
<dbReference type="GO" id="GO:0005789">
    <property type="term" value="C:endoplasmic reticulum membrane"/>
    <property type="evidence" value="ECO:0007669"/>
    <property type="project" value="TreeGrafter"/>
</dbReference>
<dbReference type="EC" id="2.4.1.83" evidence="2"/>
<keyword evidence="3" id="KW-0328">Glycosyltransferase</keyword>
<keyword evidence="5" id="KW-0479">Metal-binding</keyword>
<comment type="caution">
    <text evidence="13">The sequence shown here is derived from an EMBL/GenBank/DDBJ whole genome shotgun (WGS) entry which is preliminary data.</text>
</comment>
<evidence type="ECO:0000256" key="7">
    <source>
        <dbReference type="ARBA" id="ARBA00022833"/>
    </source>
</evidence>
<dbReference type="PANTHER" id="PTHR43398">
    <property type="entry name" value="DOLICHOL-PHOSPHATE MANNOSYLTRANSFERASE SUBUNIT 1"/>
    <property type="match status" value="1"/>
</dbReference>
<dbReference type="Gene3D" id="3.30.40.10">
    <property type="entry name" value="Zinc/RING finger domain, C3HC4 (zinc finger)"/>
    <property type="match status" value="1"/>
</dbReference>
<dbReference type="SUPFAM" id="SSF57903">
    <property type="entry name" value="FYVE/PHD zinc finger"/>
    <property type="match status" value="1"/>
</dbReference>
<evidence type="ECO:0000256" key="6">
    <source>
        <dbReference type="ARBA" id="ARBA00022771"/>
    </source>
</evidence>
<dbReference type="FunFam" id="3.90.550.10:FF:000122">
    <property type="entry name" value="Dolichol-phosphate mannosyltransferase subunit 1"/>
    <property type="match status" value="1"/>
</dbReference>
<feature type="compositionally biased region" description="Basic and acidic residues" evidence="10">
    <location>
        <begin position="165"/>
        <end position="175"/>
    </location>
</feature>
<dbReference type="InterPro" id="IPR039528">
    <property type="entry name" value="DPM1-like"/>
</dbReference>
<keyword evidence="8" id="KW-0539">Nucleus</keyword>
<dbReference type="Pfam" id="PF00535">
    <property type="entry name" value="Glycos_transf_2"/>
    <property type="match status" value="1"/>
</dbReference>
<dbReference type="InterPro" id="IPR001965">
    <property type="entry name" value="Znf_PHD"/>
</dbReference>
<dbReference type="InterPro" id="IPR001173">
    <property type="entry name" value="Glyco_trans_2-like"/>
</dbReference>
<keyword evidence="4" id="KW-0808">Transferase</keyword>
<dbReference type="PROSITE" id="PS01359">
    <property type="entry name" value="ZF_PHD_1"/>
    <property type="match status" value="1"/>
</dbReference>
<feature type="domain" description="PHD-type" evidence="11">
    <location>
        <begin position="89"/>
        <end position="137"/>
    </location>
</feature>
<evidence type="ECO:0000313" key="14">
    <source>
        <dbReference type="Proteomes" id="UP001057455"/>
    </source>
</evidence>
<evidence type="ECO:0000256" key="9">
    <source>
        <dbReference type="PROSITE-ProRule" id="PRU00146"/>
    </source>
</evidence>
<feature type="region of interest" description="Disordered" evidence="10">
    <location>
        <begin position="157"/>
        <end position="218"/>
    </location>
</feature>
<dbReference type="AlphaFoldDB" id="A0A9W5TCB0"/>
<evidence type="ECO:0000256" key="8">
    <source>
        <dbReference type="ARBA" id="ARBA00023242"/>
    </source>
</evidence>
<dbReference type="CDD" id="cd06442">
    <property type="entry name" value="DPM1_like"/>
    <property type="match status" value="1"/>
</dbReference>
<organism evidence="13 14">
    <name type="scientific">Babesia ovis</name>
    <dbReference type="NCBI Taxonomy" id="5869"/>
    <lineage>
        <taxon>Eukaryota</taxon>
        <taxon>Sar</taxon>
        <taxon>Alveolata</taxon>
        <taxon>Apicomplexa</taxon>
        <taxon>Aconoidasida</taxon>
        <taxon>Piroplasmida</taxon>
        <taxon>Babesiidae</taxon>
        <taxon>Babesia</taxon>
    </lineage>
</organism>
<evidence type="ECO:0000256" key="4">
    <source>
        <dbReference type="ARBA" id="ARBA00022679"/>
    </source>
</evidence>
<dbReference type="InterPro" id="IPR019786">
    <property type="entry name" value="Zinc_finger_PHD-type_CS"/>
</dbReference>
<dbReference type="Pfam" id="PF15863">
    <property type="entry name" value="EELM2"/>
    <property type="match status" value="1"/>
</dbReference>
<evidence type="ECO:0000256" key="2">
    <source>
        <dbReference type="ARBA" id="ARBA00012704"/>
    </source>
</evidence>
<evidence type="ECO:0000256" key="3">
    <source>
        <dbReference type="ARBA" id="ARBA00022676"/>
    </source>
</evidence>
<dbReference type="SUPFAM" id="SSF53448">
    <property type="entry name" value="Nucleotide-diphospho-sugar transferases"/>
    <property type="match status" value="1"/>
</dbReference>
<gene>
    <name evidence="13" type="ORF">BaOVIS_025820</name>
</gene>
<dbReference type="OrthoDB" id="5876363at2759"/>
<dbReference type="Proteomes" id="UP001057455">
    <property type="component" value="Unassembled WGS sequence"/>
</dbReference>
<dbReference type="SMART" id="SM00249">
    <property type="entry name" value="PHD"/>
    <property type="match status" value="1"/>
</dbReference>
<protein>
    <recommendedName>
        <fullName evidence="2">dolichyl-phosphate beta-D-mannosyltransferase</fullName>
        <ecNumber evidence="2">2.4.1.83</ecNumber>
    </recommendedName>
</protein>
<sequence>MTEMIYGVNHVLSNHDTHDDPGMFAEGSADVVEEEVLTTSSVESDHSGSLNAGALVSQDDGSMNDYAEEAPATFEEEEGATADDLSQQRKGCAECGGNIGPFLSCGGCDLLYHNKCLMQCFLPSGEGSWKCPQCQWRLINAGEMPLDATLTHCDLSDESPSGYDDQARSHGPHEEYSDEASINDKEFRIKTSRSGSSPTREGPADILERKRKKPVTEGSNFQTKINVGFNHQVPFTPAFFLDDSLGPQPENHDWARLMYSPYYLEKIRSRKIQEGAEDSVIKNEFELAEFIQLCAQNWKNNPGWHPFSPEFAYKILHFADYDPKKALKVMNDPNFNFLCVCDPPTRRYDNKWKPKDRRGQVPASPYPPPVTLRGYLLRRHDASRCSENTVSLVYTVDNRCFRNVDYEILLVDDNSSDGTVNVYEHLQALYPSAPLKLLKRPGKMGLGSAYKDGLRHTQYDFVLILDADLSHHPKYIPEMIRLQRTGNYDIVSGTRYSRGGGASGWSLKRILISQTANTLAHFMLRPSLSDLTGSFRLYRRSLFEKLIEEVESKGYMFQIEVALRAEKHYNARISEVPIIFLERLYGSSKLGCAEIFGFIKGLFKLLWTI</sequence>
<dbReference type="GO" id="GO:0035269">
    <property type="term" value="P:protein O-linked glycosylation via mannose"/>
    <property type="evidence" value="ECO:0007669"/>
    <property type="project" value="TreeGrafter"/>
</dbReference>
<dbReference type="EMBL" id="BLIY01000017">
    <property type="protein sequence ID" value="GFE55178.1"/>
    <property type="molecule type" value="Genomic_DNA"/>
</dbReference>
<dbReference type="InterPro" id="IPR019787">
    <property type="entry name" value="Znf_PHD-finger"/>
</dbReference>
<dbReference type="GO" id="GO:0006506">
    <property type="term" value="P:GPI anchor biosynthetic process"/>
    <property type="evidence" value="ECO:0007669"/>
    <property type="project" value="TreeGrafter"/>
</dbReference>
<evidence type="ECO:0000256" key="1">
    <source>
        <dbReference type="ARBA" id="ARBA00006739"/>
    </source>
</evidence>
<evidence type="ECO:0000313" key="13">
    <source>
        <dbReference type="EMBL" id="GFE55178.1"/>
    </source>
</evidence>
<dbReference type="PROSITE" id="PS51156">
    <property type="entry name" value="ELM2"/>
    <property type="match status" value="1"/>
</dbReference>
<evidence type="ECO:0000256" key="10">
    <source>
        <dbReference type="SAM" id="MobiDB-lite"/>
    </source>
</evidence>
<feature type="domain" description="ELM2" evidence="12">
    <location>
        <begin position="223"/>
        <end position="334"/>
    </location>
</feature>
<dbReference type="InterPro" id="IPR000949">
    <property type="entry name" value="ELM2_dom"/>
</dbReference>
<feature type="region of interest" description="Disordered" evidence="10">
    <location>
        <begin position="39"/>
        <end position="64"/>
    </location>
</feature>
<dbReference type="GO" id="GO:0004582">
    <property type="term" value="F:dolichyl-phosphate beta-D-mannosyltransferase activity"/>
    <property type="evidence" value="ECO:0007669"/>
    <property type="project" value="UniProtKB-EC"/>
</dbReference>
<keyword evidence="7" id="KW-0862">Zinc</keyword>
<evidence type="ECO:0000259" key="12">
    <source>
        <dbReference type="PROSITE" id="PS51156"/>
    </source>
</evidence>
<dbReference type="GO" id="GO:0006488">
    <property type="term" value="P:dolichol-linked oligosaccharide biosynthetic process"/>
    <property type="evidence" value="ECO:0007669"/>
    <property type="project" value="TreeGrafter"/>
</dbReference>
<dbReference type="GO" id="GO:0008270">
    <property type="term" value="F:zinc ion binding"/>
    <property type="evidence" value="ECO:0007669"/>
    <property type="project" value="UniProtKB-KW"/>
</dbReference>
<evidence type="ECO:0000256" key="5">
    <source>
        <dbReference type="ARBA" id="ARBA00022723"/>
    </source>
</evidence>
<dbReference type="InterPro" id="IPR013083">
    <property type="entry name" value="Znf_RING/FYVE/PHD"/>
</dbReference>
<dbReference type="InterPro" id="IPR011011">
    <property type="entry name" value="Znf_FYVE_PHD"/>
</dbReference>
<reference evidence="13" key="1">
    <citation type="submission" date="2019-12" db="EMBL/GenBank/DDBJ databases">
        <title>Genome sequence of Babesia ovis.</title>
        <authorList>
            <person name="Yamagishi J."/>
            <person name="Sevinc F."/>
            <person name="Xuan X."/>
        </authorList>
    </citation>
    <scope>NUCLEOTIDE SEQUENCE</scope>
    <source>
        <strain evidence="13">Selcuk</strain>
    </source>
</reference>
<name>A0A9W5TCB0_BABOV</name>
<accession>A0A9W5TCB0</accession>
<keyword evidence="6 9" id="KW-0863">Zinc-finger</keyword>
<proteinExistence type="inferred from homology"/>
<evidence type="ECO:0000259" key="11">
    <source>
        <dbReference type="PROSITE" id="PS50016"/>
    </source>
</evidence>
<keyword evidence="14" id="KW-1185">Reference proteome</keyword>